<protein>
    <recommendedName>
        <fullName evidence="3">Bacterial Ig-like domain (Group 1)</fullName>
    </recommendedName>
</protein>
<accession>A0ABP8NDQ5</accession>
<gene>
    <name evidence="1" type="ORF">GCM10023156_53010</name>
</gene>
<dbReference type="SUPFAM" id="SSF49452">
    <property type="entry name" value="Starch-binding domain-like"/>
    <property type="match status" value="1"/>
</dbReference>
<organism evidence="1 2">
    <name type="scientific">Novipirellula rosea</name>
    <dbReference type="NCBI Taxonomy" id="1031540"/>
    <lineage>
        <taxon>Bacteria</taxon>
        <taxon>Pseudomonadati</taxon>
        <taxon>Planctomycetota</taxon>
        <taxon>Planctomycetia</taxon>
        <taxon>Pirellulales</taxon>
        <taxon>Pirellulaceae</taxon>
        <taxon>Novipirellula</taxon>
    </lineage>
</organism>
<name>A0ABP8NDQ5_9BACT</name>
<dbReference type="InterPro" id="IPR013784">
    <property type="entry name" value="Carb-bd-like_fold"/>
</dbReference>
<evidence type="ECO:0000313" key="2">
    <source>
        <dbReference type="Proteomes" id="UP001500840"/>
    </source>
</evidence>
<proteinExistence type="predicted"/>
<dbReference type="EMBL" id="BAABGA010000074">
    <property type="protein sequence ID" value="GAA4465366.1"/>
    <property type="molecule type" value="Genomic_DNA"/>
</dbReference>
<evidence type="ECO:0008006" key="3">
    <source>
        <dbReference type="Google" id="ProtNLM"/>
    </source>
</evidence>
<reference evidence="2" key="1">
    <citation type="journal article" date="2019" name="Int. J. Syst. Evol. Microbiol.">
        <title>The Global Catalogue of Microorganisms (GCM) 10K type strain sequencing project: providing services to taxonomists for standard genome sequencing and annotation.</title>
        <authorList>
            <consortium name="The Broad Institute Genomics Platform"/>
            <consortium name="The Broad Institute Genome Sequencing Center for Infectious Disease"/>
            <person name="Wu L."/>
            <person name="Ma J."/>
        </authorList>
    </citation>
    <scope>NUCLEOTIDE SEQUENCE [LARGE SCALE GENOMIC DNA]</scope>
    <source>
        <strain evidence="2">JCM 17759</strain>
    </source>
</reference>
<comment type="caution">
    <text evidence="1">The sequence shown here is derived from an EMBL/GenBank/DDBJ whole genome shotgun (WGS) entry which is preliminary data.</text>
</comment>
<keyword evidence="2" id="KW-1185">Reference proteome</keyword>
<sequence length="295" mass="31125">MILFLRLVIRQIGAMTNIKIMVRSYPGETNAWMVPLYPPDGFSIKEEGYPLTEIGPSGSTSYWVTVPREDIFPGYWSVALGSAAGYLGSRVVVIDDATDDYPIGAPDHTEDNGLYLITATVKDEDGKLIQGARVGIAGTSYSRVSKVGGVAIIPANSGTYSLVTIPPTGFEVPDPVSVTVDGDDAETDIVLTATTLPASTDPTKCKVSLRVISITGSVIVGARVTTRRANCKTIAQSSLVLDGVHDPTTTNANGIAVLELARGVTIVITVRFGDEEQEITYTVPDAASGDATVTV</sequence>
<evidence type="ECO:0000313" key="1">
    <source>
        <dbReference type="EMBL" id="GAA4465366.1"/>
    </source>
</evidence>
<dbReference type="Proteomes" id="UP001500840">
    <property type="component" value="Unassembled WGS sequence"/>
</dbReference>